<evidence type="ECO:0000313" key="3">
    <source>
        <dbReference type="Proteomes" id="UP000565441"/>
    </source>
</evidence>
<comment type="caution">
    <text evidence="2">The sequence shown here is derived from an EMBL/GenBank/DDBJ whole genome shotgun (WGS) entry which is preliminary data.</text>
</comment>
<feature type="compositionally biased region" description="Pro residues" evidence="1">
    <location>
        <begin position="355"/>
        <end position="365"/>
    </location>
</feature>
<feature type="compositionally biased region" description="Polar residues" evidence="1">
    <location>
        <begin position="213"/>
        <end position="222"/>
    </location>
</feature>
<dbReference type="Proteomes" id="UP000565441">
    <property type="component" value="Unassembled WGS sequence"/>
</dbReference>
<evidence type="ECO:0000313" key="2">
    <source>
        <dbReference type="EMBL" id="KAF5377606.1"/>
    </source>
</evidence>
<keyword evidence="3" id="KW-1185">Reference proteome</keyword>
<accession>A0A8H5H6M1</accession>
<feature type="compositionally biased region" description="Low complexity" evidence="1">
    <location>
        <begin position="1"/>
        <end position="10"/>
    </location>
</feature>
<proteinExistence type="predicted"/>
<gene>
    <name evidence="2" type="ORF">D9615_005315</name>
</gene>
<feature type="compositionally biased region" description="Basic and acidic residues" evidence="1">
    <location>
        <begin position="279"/>
        <end position="291"/>
    </location>
</feature>
<feature type="compositionally biased region" description="Basic and acidic residues" evidence="1">
    <location>
        <begin position="201"/>
        <end position="210"/>
    </location>
</feature>
<name>A0A8H5H6M1_9AGAR</name>
<feature type="compositionally biased region" description="Pro residues" evidence="1">
    <location>
        <begin position="323"/>
        <end position="332"/>
    </location>
</feature>
<feature type="region of interest" description="Disordered" evidence="1">
    <location>
        <begin position="455"/>
        <end position="478"/>
    </location>
</feature>
<feature type="region of interest" description="Disordered" evidence="1">
    <location>
        <begin position="1"/>
        <end position="57"/>
    </location>
</feature>
<feature type="region of interest" description="Disordered" evidence="1">
    <location>
        <begin position="198"/>
        <end position="222"/>
    </location>
</feature>
<dbReference type="EMBL" id="JAACJP010000023">
    <property type="protein sequence ID" value="KAF5377606.1"/>
    <property type="molecule type" value="Genomic_DNA"/>
</dbReference>
<protein>
    <submittedName>
        <fullName evidence="2">Uncharacterized protein</fullName>
    </submittedName>
</protein>
<evidence type="ECO:0000256" key="1">
    <source>
        <dbReference type="SAM" id="MobiDB-lite"/>
    </source>
</evidence>
<feature type="region of interest" description="Disordered" evidence="1">
    <location>
        <begin position="272"/>
        <end position="397"/>
    </location>
</feature>
<reference evidence="2 3" key="1">
    <citation type="journal article" date="2020" name="ISME J.">
        <title>Uncovering the hidden diversity of litter-decomposition mechanisms in mushroom-forming fungi.</title>
        <authorList>
            <person name="Floudas D."/>
            <person name="Bentzer J."/>
            <person name="Ahren D."/>
            <person name="Johansson T."/>
            <person name="Persson P."/>
            <person name="Tunlid A."/>
        </authorList>
    </citation>
    <scope>NUCLEOTIDE SEQUENCE [LARGE SCALE GENOMIC DNA]</scope>
    <source>
        <strain evidence="2 3">CBS 661.87</strain>
    </source>
</reference>
<feature type="compositionally biased region" description="Polar residues" evidence="1">
    <location>
        <begin position="342"/>
        <end position="351"/>
    </location>
</feature>
<dbReference type="OrthoDB" id="2333993at2759"/>
<sequence length="653" mass="71571">MFDATSSSAPARPPKRRMAPQELDFFTPAATSFKPRPYTPHSVSASAPLAPPSMPSTLRSLSRPLELHAMTPAGMDPLPTDPNVLFIHPPFTAFPNHALYPDGLSYQLMADNPEWFLDADDFISQHNTNANAIPYPPHLEPPRGWCPAKKKDLRDRGAEGWPEGEEPRLRCTFCRRTYAGVNAKSMWRRHVFEKHKIAMSNRRDSNERPRGRGSNSGWRHNESPFFTQSALIEENRQLSNRNQLVSHDSLVNLEVAPQTEIRNASHKAKFRSLLPAAEDLQRSKSTKDSDKVPAPPCPKAAQSVFSTSQEDGERPHKPLPRSHFPPPSPPLTPQSSDPANVSLESDSIVATSSPPQIPTVPPSPYDPLLTPSFRHSPPRLPSDQPWRFPSPSHPLHSRSRELSLSMLIRDLNSPVSKSSPVVGASPSLVQASPMPSPRPFGYPKRVLLDLDTPESLEKLPRPSPRALFSRGGLPIPSGRARYRIQESPLQRNSKTMVRRHKQSDSAISDEWLSEVSLTASTSNLDSSGLSPGGDPFAIMYSSWGSANNNAHGDDAAHPRSPITGTGAESPVLRNAALPTGVGLGIGLLGPFILPEDSIPPAADDIDFDGILSEEEGDEAEVANFLGVSTKEGDACEKTPPLKKRRMTVEVNRK</sequence>
<dbReference type="AlphaFoldDB" id="A0A8H5H6M1"/>
<organism evidence="2 3">
    <name type="scientific">Tricholomella constricta</name>
    <dbReference type="NCBI Taxonomy" id="117010"/>
    <lineage>
        <taxon>Eukaryota</taxon>
        <taxon>Fungi</taxon>
        <taxon>Dikarya</taxon>
        <taxon>Basidiomycota</taxon>
        <taxon>Agaricomycotina</taxon>
        <taxon>Agaricomycetes</taxon>
        <taxon>Agaricomycetidae</taxon>
        <taxon>Agaricales</taxon>
        <taxon>Tricholomatineae</taxon>
        <taxon>Lyophyllaceae</taxon>
        <taxon>Tricholomella</taxon>
    </lineage>
</organism>